<keyword evidence="1" id="KW-0812">Transmembrane</keyword>
<comment type="caution">
    <text evidence="2">The sequence shown here is derived from an EMBL/GenBank/DDBJ whole genome shotgun (WGS) entry which is preliminary data.</text>
</comment>
<dbReference type="AlphaFoldDB" id="D4BSH4"/>
<keyword evidence="1" id="KW-1133">Transmembrane helix</keyword>
<feature type="transmembrane region" description="Helical" evidence="1">
    <location>
        <begin position="20"/>
        <end position="45"/>
    </location>
</feature>
<reference evidence="2 3" key="1">
    <citation type="submission" date="2010-02" db="EMBL/GenBank/DDBJ databases">
        <authorList>
            <person name="Weinstock G."/>
            <person name="Sodergren E."/>
            <person name="Clifton S."/>
            <person name="Fulton L."/>
            <person name="Fulton B."/>
            <person name="Courtney L."/>
            <person name="Fronick C."/>
            <person name="Harrison M."/>
            <person name="Strong C."/>
            <person name="Farmer C."/>
            <person name="Delahaunty K."/>
            <person name="Markovic C."/>
            <person name="Hall O."/>
            <person name="Minx P."/>
            <person name="Tomlinson C."/>
            <person name="Mitreva M."/>
            <person name="Nelson J."/>
            <person name="Hou S."/>
            <person name="Wollam A."/>
            <person name="Pepin K.H."/>
            <person name="Johnson M."/>
            <person name="Bhonagiri V."/>
            <person name="Zhang X."/>
            <person name="Suruliraj S."/>
            <person name="Warren W."/>
            <person name="Chinwalla A."/>
            <person name="Mardis E.R."/>
            <person name="Wilson R.K."/>
        </authorList>
    </citation>
    <scope>NUCLEOTIDE SEQUENCE [LARGE SCALE GENOMIC DNA]</scope>
    <source>
        <strain evidence="2 3">DSM 20213</strain>
    </source>
</reference>
<evidence type="ECO:0000256" key="1">
    <source>
        <dbReference type="SAM" id="Phobius"/>
    </source>
</evidence>
<name>D4BSH4_BIFBR</name>
<dbReference type="EMBL" id="ACCG02000027">
    <property type="protein sequence ID" value="EFE88085.1"/>
    <property type="molecule type" value="Genomic_DNA"/>
</dbReference>
<sequence length="65" mass="7750">RLEELMWKKGFKKSSWKRKLLSVGGRLVLINSILLGFLSSLPMYMMSFFEFLNEYAMDTRRNILD</sequence>
<proteinExistence type="predicted"/>
<dbReference type="HOGENOM" id="CLU_2836991_0_0_11"/>
<keyword evidence="1" id="KW-0472">Membrane</keyword>
<gene>
    <name evidence="2" type="ORF">BIFBRE_05066</name>
</gene>
<evidence type="ECO:0000313" key="2">
    <source>
        <dbReference type="EMBL" id="EFE88085.1"/>
    </source>
</evidence>
<accession>D4BSH4</accession>
<evidence type="ECO:0000313" key="3">
    <source>
        <dbReference type="Proteomes" id="UP000003191"/>
    </source>
</evidence>
<keyword evidence="3" id="KW-1185">Reference proteome</keyword>
<feature type="non-terminal residue" evidence="2">
    <location>
        <position position="1"/>
    </location>
</feature>
<organism evidence="2 3">
    <name type="scientific">Bifidobacterium breve DSM 20213 = JCM 1192</name>
    <dbReference type="NCBI Taxonomy" id="518634"/>
    <lineage>
        <taxon>Bacteria</taxon>
        <taxon>Bacillati</taxon>
        <taxon>Actinomycetota</taxon>
        <taxon>Actinomycetes</taxon>
        <taxon>Bifidobacteriales</taxon>
        <taxon>Bifidobacteriaceae</taxon>
        <taxon>Bifidobacterium</taxon>
    </lineage>
</organism>
<dbReference type="Proteomes" id="UP000003191">
    <property type="component" value="Unassembled WGS sequence"/>
</dbReference>
<protein>
    <submittedName>
        <fullName evidence="2">Uncharacterized protein</fullName>
    </submittedName>
</protein>